<dbReference type="InterPro" id="IPR018356">
    <property type="entry name" value="Tscrpt_reg_HTH_DeoR_CS"/>
</dbReference>
<evidence type="ECO:0000259" key="4">
    <source>
        <dbReference type="PROSITE" id="PS51000"/>
    </source>
</evidence>
<dbReference type="Proteomes" id="UP000295565">
    <property type="component" value="Unassembled WGS sequence"/>
</dbReference>
<feature type="domain" description="HTH deoR-type" evidence="4">
    <location>
        <begin position="1"/>
        <end position="56"/>
    </location>
</feature>
<organism evidence="5 6">
    <name type="scientific">Celerinatantimonas diazotrophica</name>
    <dbReference type="NCBI Taxonomy" id="412034"/>
    <lineage>
        <taxon>Bacteria</taxon>
        <taxon>Pseudomonadati</taxon>
        <taxon>Pseudomonadota</taxon>
        <taxon>Gammaproteobacteria</taxon>
        <taxon>Celerinatantimonadaceae</taxon>
        <taxon>Celerinatantimonas</taxon>
    </lineage>
</organism>
<keyword evidence="2" id="KW-0238">DNA-binding</keyword>
<evidence type="ECO:0000256" key="3">
    <source>
        <dbReference type="ARBA" id="ARBA00023163"/>
    </source>
</evidence>
<accession>A0A4R1JBR7</accession>
<comment type="caution">
    <text evidence="5">The sequence shown here is derived from an EMBL/GenBank/DDBJ whole genome shotgun (WGS) entry which is preliminary data.</text>
</comment>
<dbReference type="PANTHER" id="PTHR30363:SF59">
    <property type="entry name" value="DEOR FAMILY REGULATORY PROTEIN"/>
    <property type="match status" value="1"/>
</dbReference>
<dbReference type="RefSeq" id="WP_131913520.1">
    <property type="nucleotide sequence ID" value="NZ_OU594967.1"/>
</dbReference>
<proteinExistence type="predicted"/>
<dbReference type="PANTHER" id="PTHR30363">
    <property type="entry name" value="HTH-TYPE TRANSCRIPTIONAL REGULATOR SRLR-RELATED"/>
    <property type="match status" value="1"/>
</dbReference>
<dbReference type="SMART" id="SM00420">
    <property type="entry name" value="HTH_DEOR"/>
    <property type="match status" value="1"/>
</dbReference>
<name>A0A4R1JBR7_9GAMM</name>
<dbReference type="Pfam" id="PF08220">
    <property type="entry name" value="HTH_DeoR"/>
    <property type="match status" value="1"/>
</dbReference>
<keyword evidence="1" id="KW-0805">Transcription regulation</keyword>
<evidence type="ECO:0000256" key="2">
    <source>
        <dbReference type="ARBA" id="ARBA00023125"/>
    </source>
</evidence>
<dbReference type="InterPro" id="IPR036390">
    <property type="entry name" value="WH_DNA-bd_sf"/>
</dbReference>
<dbReference type="GO" id="GO:0003700">
    <property type="term" value="F:DNA-binding transcription factor activity"/>
    <property type="evidence" value="ECO:0007669"/>
    <property type="project" value="InterPro"/>
</dbReference>
<dbReference type="InterPro" id="IPR014036">
    <property type="entry name" value="DeoR-like_C"/>
</dbReference>
<sequence>MNARRSEIIQIVNQRYRITVSELSEHTGVSEVTIRQDLNYLEQLGYVKRIHGAAVAIDNDDIAQQMEVRFGTKQKLAQRAAALVESGETVMIEGGSANALLARELAEREDVTLITSSAYIAHLLRSTNSNIILLGGVYQHQGESLVGPLTRYCIEKVHFSTAFIGIDGFHQDTGFTSRDMMRADVVDAILAKQRRNIVLTDASKFGLIFPSTLGGSIGAFDMLVTSQDAPVDDIEFLKKQPIELITA</sequence>
<dbReference type="GO" id="GO:0003677">
    <property type="term" value="F:DNA binding"/>
    <property type="evidence" value="ECO:0007669"/>
    <property type="project" value="UniProtKB-KW"/>
</dbReference>
<dbReference type="PRINTS" id="PR00037">
    <property type="entry name" value="HTHLACR"/>
</dbReference>
<dbReference type="SUPFAM" id="SSF46785">
    <property type="entry name" value="Winged helix' DNA-binding domain"/>
    <property type="match status" value="1"/>
</dbReference>
<dbReference type="OrthoDB" id="9814815at2"/>
<dbReference type="InterPro" id="IPR050313">
    <property type="entry name" value="Carb_Metab_HTH_regulators"/>
</dbReference>
<dbReference type="InterPro" id="IPR001034">
    <property type="entry name" value="DeoR_HTH"/>
</dbReference>
<dbReference type="EMBL" id="SMGD01000014">
    <property type="protein sequence ID" value="TCK47599.1"/>
    <property type="molecule type" value="Genomic_DNA"/>
</dbReference>
<protein>
    <submittedName>
        <fullName evidence="5">DeoR family transcriptional regulator</fullName>
    </submittedName>
</protein>
<dbReference type="PROSITE" id="PS51000">
    <property type="entry name" value="HTH_DEOR_2"/>
    <property type="match status" value="1"/>
</dbReference>
<dbReference type="InterPro" id="IPR036388">
    <property type="entry name" value="WH-like_DNA-bd_sf"/>
</dbReference>
<evidence type="ECO:0000256" key="1">
    <source>
        <dbReference type="ARBA" id="ARBA00023015"/>
    </source>
</evidence>
<gene>
    <name evidence="5" type="ORF">EV690_2636</name>
</gene>
<dbReference type="AlphaFoldDB" id="A0A4R1JBR7"/>
<dbReference type="Gene3D" id="3.40.50.1360">
    <property type="match status" value="1"/>
</dbReference>
<evidence type="ECO:0000313" key="6">
    <source>
        <dbReference type="Proteomes" id="UP000295565"/>
    </source>
</evidence>
<dbReference type="SUPFAM" id="SSF100950">
    <property type="entry name" value="NagB/RpiA/CoA transferase-like"/>
    <property type="match status" value="1"/>
</dbReference>
<dbReference type="Gene3D" id="1.10.10.10">
    <property type="entry name" value="Winged helix-like DNA-binding domain superfamily/Winged helix DNA-binding domain"/>
    <property type="match status" value="1"/>
</dbReference>
<dbReference type="Pfam" id="PF00455">
    <property type="entry name" value="DeoRC"/>
    <property type="match status" value="1"/>
</dbReference>
<keyword evidence="3" id="KW-0804">Transcription</keyword>
<reference evidence="5 6" key="1">
    <citation type="submission" date="2019-03" db="EMBL/GenBank/DDBJ databases">
        <title>Genomic Encyclopedia of Type Strains, Phase IV (KMG-IV): sequencing the most valuable type-strain genomes for metagenomic binning, comparative biology and taxonomic classification.</title>
        <authorList>
            <person name="Goeker M."/>
        </authorList>
    </citation>
    <scope>NUCLEOTIDE SEQUENCE [LARGE SCALE GENOMIC DNA]</scope>
    <source>
        <strain evidence="5 6">DSM 18577</strain>
    </source>
</reference>
<keyword evidence="6" id="KW-1185">Reference proteome</keyword>
<dbReference type="InterPro" id="IPR037171">
    <property type="entry name" value="NagB/RpiA_transferase-like"/>
</dbReference>
<dbReference type="NCBIfam" id="NF040887">
    <property type="entry name" value="trans_reg_YciT"/>
    <property type="match status" value="1"/>
</dbReference>
<evidence type="ECO:0000313" key="5">
    <source>
        <dbReference type="EMBL" id="TCK47599.1"/>
    </source>
</evidence>
<dbReference type="PROSITE" id="PS00894">
    <property type="entry name" value="HTH_DEOR_1"/>
    <property type="match status" value="1"/>
</dbReference>
<dbReference type="SMART" id="SM01134">
    <property type="entry name" value="DeoRC"/>
    <property type="match status" value="1"/>
</dbReference>